<dbReference type="Gene3D" id="3.40.50.720">
    <property type="entry name" value="NAD(P)-binding Rossmann-like Domain"/>
    <property type="match status" value="1"/>
</dbReference>
<evidence type="ECO:0000313" key="3">
    <source>
        <dbReference type="EMBL" id="PJE63639.1"/>
    </source>
</evidence>
<dbReference type="AlphaFoldDB" id="A0A2M8KUQ7"/>
<reference evidence="4" key="1">
    <citation type="submission" date="2017-09" db="EMBL/GenBank/DDBJ databases">
        <title>Depth-based differentiation of microbial function through sediment-hosted aquifers and enrichment of novel symbionts in the deep terrestrial subsurface.</title>
        <authorList>
            <person name="Probst A.J."/>
            <person name="Ladd B."/>
            <person name="Jarett J.K."/>
            <person name="Geller-Mcgrath D.E."/>
            <person name="Sieber C.M.K."/>
            <person name="Emerson J.B."/>
            <person name="Anantharaman K."/>
            <person name="Thomas B.C."/>
            <person name="Malmstrom R."/>
            <person name="Stieglmeier M."/>
            <person name="Klingl A."/>
            <person name="Woyke T."/>
            <person name="Ryan C.M."/>
            <person name="Banfield J.F."/>
        </authorList>
    </citation>
    <scope>NUCLEOTIDE SEQUENCE [LARGE SCALE GENOMIC DNA]</scope>
</reference>
<evidence type="ECO:0000256" key="1">
    <source>
        <dbReference type="ARBA" id="ARBA00007637"/>
    </source>
</evidence>
<evidence type="ECO:0000313" key="4">
    <source>
        <dbReference type="Proteomes" id="UP000231569"/>
    </source>
</evidence>
<dbReference type="SUPFAM" id="SSF51735">
    <property type="entry name" value="NAD(P)-binding Rossmann-fold domains"/>
    <property type="match status" value="1"/>
</dbReference>
<dbReference type="EMBL" id="PFEE01000049">
    <property type="protein sequence ID" value="PJE63639.1"/>
    <property type="molecule type" value="Genomic_DNA"/>
</dbReference>
<dbReference type="InterPro" id="IPR051225">
    <property type="entry name" value="NAD(P)_epim/dehydratase"/>
</dbReference>
<feature type="domain" description="NAD-dependent epimerase/dehydratase" evidence="2">
    <location>
        <begin position="4"/>
        <end position="225"/>
    </location>
</feature>
<comment type="similarity">
    <text evidence="1">Belongs to the NAD(P)-dependent epimerase/dehydratase family.</text>
</comment>
<dbReference type="Pfam" id="PF01370">
    <property type="entry name" value="Epimerase"/>
    <property type="match status" value="1"/>
</dbReference>
<dbReference type="PANTHER" id="PTHR42687">
    <property type="entry name" value="L-THREONINE 3-DEHYDROGENASE"/>
    <property type="match status" value="1"/>
</dbReference>
<dbReference type="PANTHER" id="PTHR42687:SF1">
    <property type="entry name" value="L-THREONINE 3-DEHYDROGENASE, MITOCHONDRIAL"/>
    <property type="match status" value="1"/>
</dbReference>
<organism evidence="3 4">
    <name type="scientific">Candidatus Roizmanbacteria bacterium CG10_big_fil_rev_8_21_14_0_10_45_7</name>
    <dbReference type="NCBI Taxonomy" id="1974854"/>
    <lineage>
        <taxon>Bacteria</taxon>
        <taxon>Candidatus Roizmaniibacteriota</taxon>
    </lineage>
</organism>
<comment type="caution">
    <text evidence="3">The sequence shown here is derived from an EMBL/GenBank/DDBJ whole genome shotgun (WGS) entry which is preliminary data.</text>
</comment>
<gene>
    <name evidence="3" type="ORF">COU89_02245</name>
</gene>
<evidence type="ECO:0000259" key="2">
    <source>
        <dbReference type="Pfam" id="PF01370"/>
    </source>
</evidence>
<dbReference type="InterPro" id="IPR036291">
    <property type="entry name" value="NAD(P)-bd_dom_sf"/>
</dbReference>
<name>A0A2M8KUQ7_9BACT</name>
<sequence length="314" mass="35519">MDRILVTGAFGQIGTELVPALQKKYGFDAVIAHGHKNVPPDIDVEVVKFDIREEGKLEETIKKYNIKTIYHMVSLLSAVGERDPSVTWDINMNGLKFVLDLAVKHSIRVFWPSSIAAFGPTTPRERTPQHTVMAPTTMYGVTKVAGELLGQYYHKKYNLDIRSIRYPGLISWKAEPGGGTTDYAVAVFYEGLKTGHYTCFVRPNTTLPMMYMDDAIRGTIGLMEADPSRLTIRTSYNFAALSFTAEELAGELKKHIPLNVDYKPDHRQQIADSWPMSIDDSVARQDWDWKHQIDLSAMTKIMLIELRKKFGMQS</sequence>
<dbReference type="GO" id="GO:0008743">
    <property type="term" value="F:L-threonine 3-dehydrogenase activity"/>
    <property type="evidence" value="ECO:0007669"/>
    <property type="project" value="TreeGrafter"/>
</dbReference>
<protein>
    <recommendedName>
        <fullName evidence="2">NAD-dependent epimerase/dehydratase domain-containing protein</fullName>
    </recommendedName>
</protein>
<dbReference type="GO" id="GO:0006567">
    <property type="term" value="P:L-threonine catabolic process"/>
    <property type="evidence" value="ECO:0007669"/>
    <property type="project" value="TreeGrafter"/>
</dbReference>
<dbReference type="Proteomes" id="UP000231569">
    <property type="component" value="Unassembled WGS sequence"/>
</dbReference>
<accession>A0A2M8KUQ7</accession>
<dbReference type="FunFam" id="3.40.50.720:FF:000077">
    <property type="entry name" value="L-threonine 3-dehydrogenase, mitochondrial"/>
    <property type="match status" value="1"/>
</dbReference>
<dbReference type="InterPro" id="IPR001509">
    <property type="entry name" value="Epimerase_deHydtase"/>
</dbReference>
<proteinExistence type="inferred from homology"/>